<evidence type="ECO:0000256" key="2">
    <source>
        <dbReference type="SAM" id="SignalP"/>
    </source>
</evidence>
<evidence type="ECO:0000313" key="5">
    <source>
        <dbReference type="Proteomes" id="UP001403385"/>
    </source>
</evidence>
<dbReference type="GO" id="GO:0016810">
    <property type="term" value="F:hydrolase activity, acting on carbon-nitrogen (but not peptide) bonds"/>
    <property type="evidence" value="ECO:0007669"/>
    <property type="project" value="InterPro"/>
</dbReference>
<dbReference type="EMBL" id="JBDKWZ010000005">
    <property type="protein sequence ID" value="MEN7548499.1"/>
    <property type="molecule type" value="Genomic_DNA"/>
</dbReference>
<keyword evidence="5" id="KW-1185">Reference proteome</keyword>
<gene>
    <name evidence="4" type="ORF">AAG747_11300</name>
</gene>
<evidence type="ECO:0000313" key="4">
    <source>
        <dbReference type="EMBL" id="MEN7548499.1"/>
    </source>
</evidence>
<reference evidence="4 5" key="1">
    <citation type="submission" date="2024-04" db="EMBL/GenBank/DDBJ databases">
        <title>Novel genus in family Flammeovirgaceae.</title>
        <authorList>
            <person name="Nguyen T.H."/>
            <person name="Vuong T.Q."/>
            <person name="Le H."/>
            <person name="Kim S.-G."/>
        </authorList>
    </citation>
    <scope>NUCLEOTIDE SEQUENCE [LARGE SCALE GENOMIC DNA]</scope>
    <source>
        <strain evidence="4 5">JCM 23209</strain>
    </source>
</reference>
<protein>
    <submittedName>
        <fullName evidence="4">Amidohydrolase family protein</fullName>
    </submittedName>
</protein>
<dbReference type="InterPro" id="IPR051781">
    <property type="entry name" value="Metallo-dep_Hydrolase"/>
</dbReference>
<organism evidence="4 5">
    <name type="scientific">Rapidithrix thailandica</name>
    <dbReference type="NCBI Taxonomy" id="413964"/>
    <lineage>
        <taxon>Bacteria</taxon>
        <taxon>Pseudomonadati</taxon>
        <taxon>Bacteroidota</taxon>
        <taxon>Cytophagia</taxon>
        <taxon>Cytophagales</taxon>
        <taxon>Flammeovirgaceae</taxon>
        <taxon>Rapidithrix</taxon>
    </lineage>
</organism>
<evidence type="ECO:0000259" key="3">
    <source>
        <dbReference type="Pfam" id="PF01979"/>
    </source>
</evidence>
<dbReference type="InterPro" id="IPR006680">
    <property type="entry name" value="Amidohydro-rel"/>
</dbReference>
<dbReference type="InterPro" id="IPR011059">
    <property type="entry name" value="Metal-dep_hydrolase_composite"/>
</dbReference>
<feature type="domain" description="Amidohydrolase-related" evidence="3">
    <location>
        <begin position="373"/>
        <end position="432"/>
    </location>
</feature>
<proteinExistence type="predicted"/>
<dbReference type="PANTHER" id="PTHR43135">
    <property type="entry name" value="ALPHA-D-RIBOSE 1-METHYLPHOSPHONATE 5-TRIPHOSPHATE DIPHOSPHATASE"/>
    <property type="match status" value="1"/>
</dbReference>
<feature type="region of interest" description="Disordered" evidence="1">
    <location>
        <begin position="102"/>
        <end position="125"/>
    </location>
</feature>
<dbReference type="Gene3D" id="2.30.40.10">
    <property type="entry name" value="Urease, subunit C, domain 1"/>
    <property type="match status" value="1"/>
</dbReference>
<feature type="chain" id="PRO_5043623059" evidence="2">
    <location>
        <begin position="25"/>
        <end position="550"/>
    </location>
</feature>
<feature type="signal peptide" evidence="2">
    <location>
        <begin position="1"/>
        <end position="24"/>
    </location>
</feature>
<dbReference type="Gene3D" id="3.20.20.140">
    <property type="entry name" value="Metal-dependent hydrolases"/>
    <property type="match status" value="1"/>
</dbReference>
<evidence type="ECO:0000256" key="1">
    <source>
        <dbReference type="SAM" id="MobiDB-lite"/>
    </source>
</evidence>
<dbReference type="AlphaFoldDB" id="A0AAW9S6C4"/>
<dbReference type="RefSeq" id="WP_346821277.1">
    <property type="nucleotide sequence ID" value="NZ_JBDKWZ010000005.1"/>
</dbReference>
<dbReference type="Proteomes" id="UP001403385">
    <property type="component" value="Unassembled WGS sequence"/>
</dbReference>
<dbReference type="PANTHER" id="PTHR43135:SF3">
    <property type="entry name" value="ALPHA-D-RIBOSE 1-METHYLPHOSPHONATE 5-TRIPHOSPHATE DIPHOSPHATASE"/>
    <property type="match status" value="1"/>
</dbReference>
<name>A0AAW9S6C4_9BACT</name>
<dbReference type="Pfam" id="PF01979">
    <property type="entry name" value="Amidohydro_1"/>
    <property type="match status" value="1"/>
</dbReference>
<comment type="caution">
    <text evidence="4">The sequence shown here is derived from an EMBL/GenBank/DDBJ whole genome shotgun (WGS) entry which is preliminary data.</text>
</comment>
<keyword evidence="2" id="KW-0732">Signal</keyword>
<accession>A0AAW9S6C4</accession>
<sequence length="550" mass="60933">MIKLRWRFLLFAFSLLLSVTALQAQRTDKLPPVTQTYAITNATIITAPGKVIKRGTVLFENGLIQAVGPQVNVPLHAQIISGDSLYVYAGFIAGASHIGIPKPDEKKAAPKVKNPDQPGNERAGIQADREINDLLKLEKRPFAALRKNGFTIAHTVPYGQMLPGQGALVLLADKDADQVIVKNNASLFAQFVNAKGVYPSTIIGITAKWKNLYKNAQLYQQNQLVYTQSANGTQRPNYDRILDSFVPVAEGKRPVYFKTEKLLQAHRAIALQKELGFQLVLTELKEGWDLVELIQSNNLPVFLSTNLPKEKTEETDSVKITPETEKLLQRRKEFYQKYCGQAALFQQKGIRFGFSLLETKPEDFSKNLQTLLEHGLSEEEALAALTVHPAEILGISGTVGTIEKGKIANLLITSGPYFKASPQVKYVFIEGEKYEMDAEEQKPEEDKKPAVEGTWYYETVSGKGLNNGKIILRKEAGQLTGEMSSKYSENATALEKLQVQTNALSFTYTVKVDGQKHPIKVQLTINGLQATGKAEADKLGTFEIKATRLP</sequence>
<dbReference type="SUPFAM" id="SSF51338">
    <property type="entry name" value="Composite domain of metallo-dependent hydrolases"/>
    <property type="match status" value="1"/>
</dbReference>